<proteinExistence type="predicted"/>
<dbReference type="OrthoDB" id="9773233at2"/>
<evidence type="ECO:0000313" key="2">
    <source>
        <dbReference type="Proteomes" id="UP000321548"/>
    </source>
</evidence>
<dbReference type="Pfam" id="PF13450">
    <property type="entry name" value="NAD_binding_8"/>
    <property type="match status" value="1"/>
</dbReference>
<dbReference type="SUPFAM" id="SSF51905">
    <property type="entry name" value="FAD/NAD(P)-binding domain"/>
    <property type="match status" value="1"/>
</dbReference>
<organism evidence="1 2">
    <name type="scientific">Zeimonas arvi</name>
    <dbReference type="NCBI Taxonomy" id="2498847"/>
    <lineage>
        <taxon>Bacteria</taxon>
        <taxon>Pseudomonadati</taxon>
        <taxon>Pseudomonadota</taxon>
        <taxon>Betaproteobacteria</taxon>
        <taxon>Burkholderiales</taxon>
        <taxon>Burkholderiaceae</taxon>
        <taxon>Zeimonas</taxon>
    </lineage>
</organism>
<dbReference type="AlphaFoldDB" id="A0A5C8P1V7"/>
<accession>A0A5C8P1V7</accession>
<dbReference type="Gene3D" id="3.50.50.60">
    <property type="entry name" value="FAD/NAD(P)-binding domain"/>
    <property type="match status" value="1"/>
</dbReference>
<comment type="caution">
    <text evidence="1">The sequence shown here is derived from an EMBL/GenBank/DDBJ whole genome shotgun (WGS) entry which is preliminary data.</text>
</comment>
<dbReference type="Proteomes" id="UP000321548">
    <property type="component" value="Unassembled WGS sequence"/>
</dbReference>
<gene>
    <name evidence="1" type="ORF">FHP08_07260</name>
</gene>
<evidence type="ECO:0008006" key="3">
    <source>
        <dbReference type="Google" id="ProtNLM"/>
    </source>
</evidence>
<protein>
    <recommendedName>
        <fullName evidence="3">NAD(P)/FAD-dependent oxidoreductase</fullName>
    </recommendedName>
</protein>
<name>A0A5C8P1V7_9BURK</name>
<dbReference type="InterPro" id="IPR036188">
    <property type="entry name" value="FAD/NAD-bd_sf"/>
</dbReference>
<keyword evidence="2" id="KW-1185">Reference proteome</keyword>
<evidence type="ECO:0000313" key="1">
    <source>
        <dbReference type="EMBL" id="TXL67388.1"/>
    </source>
</evidence>
<sequence length="465" mass="51350">MDHAIETDYLVVGTGAAGMAFTDSLLTHSDATVTLVDRRHAPGGHWIDAYPFVRLHQPSAFYGVESLPLGRDTIERSGLNAGYYERAGADDLRAYFAEVMAQHFLPGGRVRHFPCSEFLGGEAGIYRFASRLTGATHSVRVRRKLVDTTYLEGDIPATSPPPFEVADGVRCVAAGDIARIAERPGRFVVIGAGKTALDVCTWLLEQEVPASAIRWIKPRESWWLSRRFHQPHEGLPDFHASVGMQLQAAAQATSIDDLFARLEAEGYFLRVDTNVAPSMCRGAIVSEAEVDLLRQIEDVVRLGRVRRIEPDRIVLDEGSVPTDSEAIHVHCAARGLARPPLRPVFEADRVTVQPLFWGFACYQFALLGVIEACVESTEEKNRLCRPIHYWDRNADYPSAFLAMLASEQARAAHPAVSAWAREARLNPLGGIGKYRDHPTVARTREQFRQFGAAAAGNLAKLLATR</sequence>
<dbReference type="EMBL" id="VDUY01000002">
    <property type="protein sequence ID" value="TXL67388.1"/>
    <property type="molecule type" value="Genomic_DNA"/>
</dbReference>
<reference evidence="1 2" key="1">
    <citation type="submission" date="2019-06" db="EMBL/GenBank/DDBJ databases">
        <title>Quisquiliibacterium sp. nov., isolated from a maize field.</title>
        <authorList>
            <person name="Lin S.-Y."/>
            <person name="Tsai C.-F."/>
            <person name="Young C.-C."/>
        </authorList>
    </citation>
    <scope>NUCLEOTIDE SEQUENCE [LARGE SCALE GENOMIC DNA]</scope>
    <source>
        <strain evidence="1 2">CC-CFT501</strain>
    </source>
</reference>
<dbReference type="RefSeq" id="WP_147703713.1">
    <property type="nucleotide sequence ID" value="NZ_VDUY01000002.1"/>
</dbReference>